<evidence type="ECO:0000256" key="2">
    <source>
        <dbReference type="ARBA" id="ARBA00011823"/>
    </source>
</evidence>
<dbReference type="AlphaFoldDB" id="A0A0R3TXS1"/>
<comment type="subunit">
    <text evidence="2">Homooctamer.</text>
</comment>
<dbReference type="InterPro" id="IPR029044">
    <property type="entry name" value="Nucleotide-diphossugar_trans"/>
</dbReference>
<dbReference type="Gene3D" id="2.160.10.10">
    <property type="entry name" value="Hexapeptide repeat proteins"/>
    <property type="match status" value="1"/>
</dbReference>
<feature type="binding site" evidence="11">
    <location>
        <position position="138"/>
    </location>
    <ligand>
        <name>UTP</name>
        <dbReference type="ChEBI" id="CHEBI:46398"/>
    </ligand>
</feature>
<organism evidence="14">
    <name type="scientific">Rodentolepis nana</name>
    <name type="common">Dwarf tapeworm</name>
    <name type="synonym">Hymenolepis nana</name>
    <dbReference type="NCBI Taxonomy" id="102285"/>
    <lineage>
        <taxon>Eukaryota</taxon>
        <taxon>Metazoa</taxon>
        <taxon>Spiralia</taxon>
        <taxon>Lophotrochozoa</taxon>
        <taxon>Platyhelminthes</taxon>
        <taxon>Cestoda</taxon>
        <taxon>Eucestoda</taxon>
        <taxon>Cyclophyllidea</taxon>
        <taxon>Hymenolepididae</taxon>
        <taxon>Rodentolepis</taxon>
    </lineage>
</organism>
<evidence type="ECO:0000256" key="1">
    <source>
        <dbReference type="ARBA" id="ARBA00010401"/>
    </source>
</evidence>
<dbReference type="Proteomes" id="UP000278807">
    <property type="component" value="Unassembled WGS sequence"/>
</dbReference>
<evidence type="ECO:0000313" key="12">
    <source>
        <dbReference type="EMBL" id="VDO13677.1"/>
    </source>
</evidence>
<sequence>MHQVLEGICSHSDCPFFNKKAFLRLYRHFNNLKSQEPLKWESIQHVDDKHIKNYNRLLEPTEQAIASALSKLVVLKLNGGLGTSMNCHGTKSLIPDLNKQYNSNVPFVLMNSFNTHDETMEFLQRIQINQTKPIIVQQNRFPRLREESGLPIANSCQLEELHDQAWYPPGHGDVYRSLQNAGLLDRFIEEGKHWIFISNIDNIGAVPDPKILCWLEEQEKMGAEHGIDFLMEIADKTPVDRKGGTLAIHNGALKLLEIAQVPEGHIKDFLDPEQFKFFNTNNLWINIKTLRDKLMDNELKLDLIVNKKTLKDGTKVIQLEEACGAAINCFKKPMGLRVPRSRFLPVKLTSDLLILRSDLFEATTTGLKRSPKHTLPDLPTIEFSSHFNGVEDLEQRISDPPSMIHLRHLILNGNIRFGTNVTLKGRVEITPRTDEIFLIPDGITLEDTVIIEPIQGHNH</sequence>
<dbReference type="Gene3D" id="3.90.550.10">
    <property type="entry name" value="Spore Coat Polysaccharide Biosynthesis Protein SpsA, Chain A"/>
    <property type="match status" value="1"/>
</dbReference>
<protein>
    <recommendedName>
        <fullName evidence="4 9">UTP--glucose-1-phosphate uridylyltransferase</fullName>
        <ecNumber evidence="3 9">2.7.7.9</ecNumber>
    </recommendedName>
</protein>
<keyword evidence="6 9" id="KW-0548">Nucleotidyltransferase</keyword>
<dbReference type="UniPathway" id="UPA00164"/>
<dbReference type="FunFam" id="3.90.550.10:FF:000002">
    <property type="entry name" value="UTP--glucose-1-phosphate uridylyltransferase"/>
    <property type="match status" value="1"/>
</dbReference>
<comment type="similarity">
    <text evidence="1 9">Belongs to the UDPGP type 1 family.</text>
</comment>
<evidence type="ECO:0000256" key="8">
    <source>
        <dbReference type="ARBA" id="ARBA00047432"/>
    </source>
</evidence>
<feature type="binding site" evidence="11">
    <location>
        <position position="91"/>
    </location>
    <ligand>
        <name>UTP</name>
        <dbReference type="ChEBI" id="CHEBI:46398"/>
    </ligand>
</feature>
<dbReference type="STRING" id="102285.A0A0R3TXS1"/>
<reference evidence="12 13" key="2">
    <citation type="submission" date="2018-11" db="EMBL/GenBank/DDBJ databases">
        <authorList>
            <consortium name="Pathogen Informatics"/>
        </authorList>
    </citation>
    <scope>NUCLEOTIDE SEQUENCE [LARGE SCALE GENOMIC DNA]</scope>
</reference>
<feature type="binding site" evidence="11">
    <location>
        <position position="201"/>
    </location>
    <ligand>
        <name>UTP</name>
        <dbReference type="ChEBI" id="CHEBI:46398"/>
    </ligand>
</feature>
<dbReference type="EC" id="2.7.7.9" evidence="3 9"/>
<dbReference type="SUPFAM" id="SSF53448">
    <property type="entry name" value="Nucleotide-diphospho-sugar transferases"/>
    <property type="match status" value="1"/>
</dbReference>
<keyword evidence="5 9" id="KW-0808">Transferase</keyword>
<evidence type="ECO:0000256" key="5">
    <source>
        <dbReference type="ARBA" id="ARBA00022679"/>
    </source>
</evidence>
<accession>A0A0R3TXS1</accession>
<comment type="function">
    <text evidence="7">UTP--glucose-1-phosphate uridylyltransferase catalyzing the conversion of glucose-1-phosphate into UDP-glucose, a crucial precursor for the production of glycogen.</text>
</comment>
<dbReference type="GO" id="GO:0005978">
    <property type="term" value="P:glycogen biosynthetic process"/>
    <property type="evidence" value="ECO:0007669"/>
    <property type="project" value="UniProtKB-UniPathway"/>
</dbReference>
<evidence type="ECO:0000256" key="11">
    <source>
        <dbReference type="PIRSR" id="PIRSR000806-2"/>
    </source>
</evidence>
<feature type="binding site" evidence="10">
    <location>
        <position position="171"/>
    </location>
    <ligand>
        <name>substrate</name>
    </ligand>
</feature>
<feature type="binding site" evidence="11">
    <location>
        <position position="347"/>
    </location>
    <ligand>
        <name>UTP</name>
        <dbReference type="ChEBI" id="CHEBI:46398"/>
    </ligand>
</feature>
<dbReference type="WBParaSite" id="HNAJ_0001266601-mRNA-1">
    <property type="protein sequence ID" value="HNAJ_0001266601-mRNA-1"/>
    <property type="gene ID" value="HNAJ_0001266601"/>
</dbReference>
<evidence type="ECO:0000256" key="10">
    <source>
        <dbReference type="PIRSR" id="PIRSR000806-1"/>
    </source>
</evidence>
<gene>
    <name evidence="12" type="ORF">HNAJ_LOCUS12645</name>
</gene>
<dbReference type="OrthoDB" id="932129at2759"/>
<evidence type="ECO:0000256" key="4">
    <source>
        <dbReference type="ARBA" id="ARBA00019048"/>
    </source>
</evidence>
<evidence type="ECO:0000256" key="6">
    <source>
        <dbReference type="ARBA" id="ARBA00022695"/>
    </source>
</evidence>
<evidence type="ECO:0000256" key="3">
    <source>
        <dbReference type="ARBA" id="ARBA00012415"/>
    </source>
</evidence>
<dbReference type="GO" id="GO:0006011">
    <property type="term" value="P:UDP-alpha-D-glucose metabolic process"/>
    <property type="evidence" value="ECO:0007669"/>
    <property type="project" value="UniProtKB-UniRule"/>
</dbReference>
<dbReference type="PIRSF" id="PIRSF000806">
    <property type="entry name" value="UDPGP"/>
    <property type="match status" value="1"/>
</dbReference>
<dbReference type="FunFam" id="2.160.10.10:FF:000001">
    <property type="entry name" value="UTP--glucose-1-phosphate uridylyltransferase"/>
    <property type="match status" value="1"/>
</dbReference>
<reference evidence="14" key="1">
    <citation type="submission" date="2017-02" db="UniProtKB">
        <authorList>
            <consortium name="WormBaseParasite"/>
        </authorList>
    </citation>
    <scope>IDENTIFICATION</scope>
</reference>
<name>A0A0R3TXS1_RODNA</name>
<keyword evidence="13" id="KW-1185">Reference proteome</keyword>
<feature type="binding site" evidence="11">
    <location>
        <position position="170"/>
    </location>
    <ligand>
        <name>UTP</name>
        <dbReference type="ChEBI" id="CHEBI:46398"/>
    </ligand>
</feature>
<dbReference type="InterPro" id="IPR016267">
    <property type="entry name" value="UDPGP_trans"/>
</dbReference>
<dbReference type="PANTHER" id="PTHR43511">
    <property type="match status" value="1"/>
</dbReference>
<evidence type="ECO:0000256" key="7">
    <source>
        <dbReference type="ARBA" id="ARBA00023579"/>
    </source>
</evidence>
<evidence type="ECO:0000313" key="14">
    <source>
        <dbReference type="WBParaSite" id="HNAJ_0001266601-mRNA-1"/>
    </source>
</evidence>
<dbReference type="InterPro" id="IPR002618">
    <property type="entry name" value="UDPGP_fam"/>
</dbReference>
<evidence type="ECO:0000313" key="13">
    <source>
        <dbReference type="Proteomes" id="UP000278807"/>
    </source>
</evidence>
<comment type="catalytic activity">
    <reaction evidence="8">
        <text>alpha-D-glucose 1-phosphate + UTP + H(+) = UDP-alpha-D-glucose + diphosphate</text>
        <dbReference type="Rhea" id="RHEA:19889"/>
        <dbReference type="ChEBI" id="CHEBI:15378"/>
        <dbReference type="ChEBI" id="CHEBI:33019"/>
        <dbReference type="ChEBI" id="CHEBI:46398"/>
        <dbReference type="ChEBI" id="CHEBI:58601"/>
        <dbReference type="ChEBI" id="CHEBI:58885"/>
        <dbReference type="EC" id="2.7.7.9"/>
    </reaction>
    <physiologicalReaction direction="left-to-right" evidence="8">
        <dbReference type="Rhea" id="RHEA:19890"/>
    </physiologicalReaction>
</comment>
<dbReference type="Pfam" id="PF01704">
    <property type="entry name" value="UDPGP"/>
    <property type="match status" value="1"/>
</dbReference>
<proteinExistence type="inferred from homology"/>
<evidence type="ECO:0000256" key="9">
    <source>
        <dbReference type="PIRNR" id="PIRNR000806"/>
    </source>
</evidence>
<dbReference type="GO" id="GO:0003983">
    <property type="term" value="F:UTP:glucose-1-phosphate uridylyltransferase activity"/>
    <property type="evidence" value="ECO:0007669"/>
    <property type="project" value="UniProtKB-EC"/>
</dbReference>
<dbReference type="EMBL" id="UZAE01014519">
    <property type="protein sequence ID" value="VDO13677.1"/>
    <property type="molecule type" value="Genomic_DNA"/>
</dbReference>